<keyword evidence="1" id="KW-0175">Coiled coil</keyword>
<dbReference type="PANTHER" id="PTHR11505">
    <property type="entry name" value="L1 TRANSPOSABLE ELEMENT-RELATED"/>
    <property type="match status" value="1"/>
</dbReference>
<sequence length="264" mass="30353">MSKTVSNKESDIFKRARSSQKQKNEPTTENEEEASIAAVLTELKTLRAEFSGFGSKLDGIDGRLCKMANTVEALENNMNEVKQDLASNIARMEEAKTRIVSTEDKLETTAADNRWKNLRMFGLREGEEGNRQMLDYVQEMLPGWLGTDKSIMLERAHRTLGPAKPNQDRAVLIRFLKFQDREFTFRCSKMRDIKHNGNKLSFAQDFSAETMRQRLEFNAVKKLFLDAGSFRGFQQNPCRIRILHNGQIHLFSSPEDVEKFHRGL</sequence>
<dbReference type="EMBL" id="JAFHDT010000417">
    <property type="protein sequence ID" value="KAI7789606.1"/>
    <property type="molecule type" value="Genomic_DNA"/>
</dbReference>
<gene>
    <name evidence="3" type="ORF">IRJ41_007146</name>
</gene>
<name>A0A9W7T3W6_TRIRA</name>
<accession>A0A9W7T3W6</accession>
<evidence type="ECO:0000256" key="2">
    <source>
        <dbReference type="SAM" id="MobiDB-lite"/>
    </source>
</evidence>
<evidence type="ECO:0000256" key="1">
    <source>
        <dbReference type="SAM" id="Coils"/>
    </source>
</evidence>
<comment type="caution">
    <text evidence="3">The sequence shown here is derived from an EMBL/GenBank/DDBJ whole genome shotgun (WGS) entry which is preliminary data.</text>
</comment>
<dbReference type="AlphaFoldDB" id="A0A9W7T3W6"/>
<dbReference type="Gene3D" id="3.30.70.1820">
    <property type="entry name" value="L1 transposable element, RRM domain"/>
    <property type="match status" value="1"/>
</dbReference>
<protein>
    <submittedName>
        <fullName evidence="3">LINE-1 type transposase domain-containing protein 1-like</fullName>
    </submittedName>
</protein>
<feature type="region of interest" description="Disordered" evidence="2">
    <location>
        <begin position="1"/>
        <end position="33"/>
    </location>
</feature>
<evidence type="ECO:0000313" key="3">
    <source>
        <dbReference type="EMBL" id="KAI7789606.1"/>
    </source>
</evidence>
<proteinExistence type="predicted"/>
<keyword evidence="4" id="KW-1185">Reference proteome</keyword>
<reference evidence="3" key="1">
    <citation type="submission" date="2021-02" db="EMBL/GenBank/DDBJ databases">
        <title>Comparative genomics reveals that relaxation of natural selection precedes convergent phenotypic evolution of cavefish.</title>
        <authorList>
            <person name="Peng Z."/>
        </authorList>
    </citation>
    <scope>NUCLEOTIDE SEQUENCE</scope>
    <source>
        <tissue evidence="3">Muscle</tissue>
    </source>
</reference>
<organism evidence="3 4">
    <name type="scientific">Triplophysa rosa</name>
    <name type="common">Cave loach</name>
    <dbReference type="NCBI Taxonomy" id="992332"/>
    <lineage>
        <taxon>Eukaryota</taxon>
        <taxon>Metazoa</taxon>
        <taxon>Chordata</taxon>
        <taxon>Craniata</taxon>
        <taxon>Vertebrata</taxon>
        <taxon>Euteleostomi</taxon>
        <taxon>Actinopterygii</taxon>
        <taxon>Neopterygii</taxon>
        <taxon>Teleostei</taxon>
        <taxon>Ostariophysi</taxon>
        <taxon>Cypriniformes</taxon>
        <taxon>Nemacheilidae</taxon>
        <taxon>Triplophysa</taxon>
    </lineage>
</organism>
<feature type="compositionally biased region" description="Basic and acidic residues" evidence="2">
    <location>
        <begin position="1"/>
        <end position="14"/>
    </location>
</feature>
<dbReference type="Proteomes" id="UP001059041">
    <property type="component" value="Unassembled WGS sequence"/>
</dbReference>
<dbReference type="InterPro" id="IPR004244">
    <property type="entry name" value="Transposase_22"/>
</dbReference>
<evidence type="ECO:0000313" key="4">
    <source>
        <dbReference type="Proteomes" id="UP001059041"/>
    </source>
</evidence>
<feature type="coiled-coil region" evidence="1">
    <location>
        <begin position="71"/>
        <end position="112"/>
    </location>
</feature>